<dbReference type="RefSeq" id="WP_054469150.1">
    <property type="nucleotide sequence ID" value="NZ_CP159837.1"/>
</dbReference>
<feature type="region of interest" description="Disordered" evidence="1">
    <location>
        <begin position="36"/>
        <end position="70"/>
    </location>
</feature>
<organism evidence="3">
    <name type="scientific">Planktothricoides raciborskii GIHE-MW2</name>
    <dbReference type="NCBI Taxonomy" id="2792601"/>
    <lineage>
        <taxon>Bacteria</taxon>
        <taxon>Bacillati</taxon>
        <taxon>Cyanobacteriota</taxon>
        <taxon>Cyanophyceae</taxon>
        <taxon>Oscillatoriophycideae</taxon>
        <taxon>Oscillatoriales</taxon>
        <taxon>Oscillatoriaceae</taxon>
        <taxon>Planktothricoides</taxon>
    </lineage>
</organism>
<accession>A0AAU8J6A0</accession>
<reference evidence="3" key="1">
    <citation type="submission" date="2024-07" db="EMBL/GenBank/DDBJ databases">
        <authorList>
            <person name="Kim Y.J."/>
            <person name="Jeong J.Y."/>
        </authorList>
    </citation>
    <scope>NUCLEOTIDE SEQUENCE</scope>
    <source>
        <strain evidence="3">GIHE-MW2</strain>
    </source>
</reference>
<keyword evidence="2" id="KW-1133">Transmembrane helix</keyword>
<evidence type="ECO:0000313" key="3">
    <source>
        <dbReference type="EMBL" id="XCM34638.1"/>
    </source>
</evidence>
<protein>
    <recommendedName>
        <fullName evidence="4">Secreted protein</fullName>
    </recommendedName>
</protein>
<gene>
    <name evidence="3" type="ORF">ABWT76_003250</name>
</gene>
<keyword evidence="2" id="KW-0812">Transmembrane</keyword>
<dbReference type="EMBL" id="CP159837">
    <property type="protein sequence ID" value="XCM34638.1"/>
    <property type="molecule type" value="Genomic_DNA"/>
</dbReference>
<evidence type="ECO:0000256" key="2">
    <source>
        <dbReference type="SAM" id="Phobius"/>
    </source>
</evidence>
<evidence type="ECO:0008006" key="4">
    <source>
        <dbReference type="Google" id="ProtNLM"/>
    </source>
</evidence>
<proteinExistence type="predicted"/>
<feature type="compositionally biased region" description="Polar residues" evidence="1">
    <location>
        <begin position="37"/>
        <end position="58"/>
    </location>
</feature>
<feature type="transmembrane region" description="Helical" evidence="2">
    <location>
        <begin position="6"/>
        <end position="26"/>
    </location>
</feature>
<name>A0AAU8J6A0_9CYAN</name>
<sequence>MNLKPIFLFTIGGIIAVQITEINFIFNAKTPLPSGTFLAQKTTPNSDSNPSHNQPQETGRSRRQDVKYRF</sequence>
<evidence type="ECO:0000256" key="1">
    <source>
        <dbReference type="SAM" id="MobiDB-lite"/>
    </source>
</evidence>
<keyword evidence="2" id="KW-0472">Membrane</keyword>
<dbReference type="AlphaFoldDB" id="A0AAU8J6A0"/>
<feature type="compositionally biased region" description="Basic and acidic residues" evidence="1">
    <location>
        <begin position="59"/>
        <end position="70"/>
    </location>
</feature>